<name>A0ABY6UC15_BIOOC</name>
<accession>A0ABY6UC15</accession>
<keyword evidence="2" id="KW-1185">Reference proteome</keyword>
<evidence type="ECO:0000313" key="2">
    <source>
        <dbReference type="Proteomes" id="UP000766486"/>
    </source>
</evidence>
<organism evidence="1 2">
    <name type="scientific">Bionectria ochroleuca</name>
    <name type="common">Gliocladium roseum</name>
    <dbReference type="NCBI Taxonomy" id="29856"/>
    <lineage>
        <taxon>Eukaryota</taxon>
        <taxon>Fungi</taxon>
        <taxon>Dikarya</taxon>
        <taxon>Ascomycota</taxon>
        <taxon>Pezizomycotina</taxon>
        <taxon>Sordariomycetes</taxon>
        <taxon>Hypocreomycetidae</taxon>
        <taxon>Hypocreales</taxon>
        <taxon>Bionectriaceae</taxon>
        <taxon>Clonostachys</taxon>
    </lineage>
</organism>
<dbReference type="EMBL" id="CABFNS010000791">
    <property type="protein sequence ID" value="VUC28680.1"/>
    <property type="molecule type" value="Genomic_DNA"/>
</dbReference>
<sequence length="366" mass="41060">MDDHVDATRVDTGIDSLEDVVNVMASSCNFDQRWPFGVENLNYLVIEIILEIPLMGNFERRISKTPNDFAKSPMSTLMSILQHPTPDPTHWPVQIHDKVRLTLKRAQVEQSSLDFKKSWEWLLVQCIPVSITRSSSSVAATKPEIGPKFLTTLNEKLFQLFLDCGADPNSKMSAATTAMSYLQEPSLDMPSNLSAFERFIALVSDLATFGSHEAVYISALDSFLRAGAKLRDVIEFTDMKNDCVARKPRILTPLLTDMEDALSTRPESRNVLVQVPQRIRIPLLTDMEDALSTRPESRNFLVQVAQRILPLADEAGWPLDDFKRTFDRMLPGYQDHILPNKKGYSASHEATTKDSLSLISSVMAAS</sequence>
<proteinExistence type="predicted"/>
<reference evidence="1 2" key="1">
    <citation type="submission" date="2019-06" db="EMBL/GenBank/DDBJ databases">
        <authorList>
            <person name="Broberg M."/>
        </authorList>
    </citation>
    <scope>NUCLEOTIDE SEQUENCE [LARGE SCALE GENOMIC DNA]</scope>
</reference>
<evidence type="ECO:0000313" key="1">
    <source>
        <dbReference type="EMBL" id="VUC28680.1"/>
    </source>
</evidence>
<dbReference type="Proteomes" id="UP000766486">
    <property type="component" value="Unassembled WGS sequence"/>
</dbReference>
<protein>
    <submittedName>
        <fullName evidence="1">Uncharacterized protein</fullName>
    </submittedName>
</protein>
<comment type="caution">
    <text evidence="1">The sequence shown here is derived from an EMBL/GenBank/DDBJ whole genome shotgun (WGS) entry which is preliminary data.</text>
</comment>
<gene>
    <name evidence="1" type="ORF">CLO192961_LOCUS244084</name>
</gene>